<name>A0A4R3M6A0_9BURK</name>
<feature type="active site" description="Proton acceptor" evidence="5">
    <location>
        <position position="68"/>
    </location>
</feature>
<sequence>MRLILASSSSYRQTMLARLRIPYTAIAPNVDETPFPGENPADLALRLSIAKASAVAGDHPNALVIGSDQVATINGEPIGKAGSFERAQIQLRQLSGQTVEFHSALCVTDGRRRETADVLTYCQFRTLDDVEIDTYLRVEQPYDTAGSAKAESLGIALMESMHSDDPTAIIGLPLIALCRMLRSFGLNPITSLEML</sequence>
<keyword evidence="2 5" id="KW-0963">Cytoplasm</keyword>
<dbReference type="GO" id="GO:0047429">
    <property type="term" value="F:nucleoside triphosphate diphosphatase activity"/>
    <property type="evidence" value="ECO:0007669"/>
    <property type="project" value="InterPro"/>
</dbReference>
<comment type="similarity">
    <text evidence="5">Belongs to the Maf family. YceF subfamily.</text>
</comment>
<comment type="catalytic activity">
    <reaction evidence="5">
        <text>N(7)-methyl-GTP + H2O = N(7)-methyl-GMP + diphosphate + H(+)</text>
        <dbReference type="Rhea" id="RHEA:58744"/>
        <dbReference type="ChEBI" id="CHEBI:15377"/>
        <dbReference type="ChEBI" id="CHEBI:15378"/>
        <dbReference type="ChEBI" id="CHEBI:33019"/>
        <dbReference type="ChEBI" id="CHEBI:58285"/>
        <dbReference type="ChEBI" id="CHEBI:87133"/>
    </reaction>
</comment>
<dbReference type="AlphaFoldDB" id="A0A4R3M6A0"/>
<comment type="function">
    <text evidence="5">Nucleoside triphosphate pyrophosphatase that hydrolyzes 7-methyl-GTP (m(7)GTP). May have a dual role in cell division arrest and in preventing the incorporation of modified nucleotides into cellular nucleic acids.</text>
</comment>
<proteinExistence type="inferred from homology"/>
<feature type="site" description="Important for substrate specificity" evidence="5">
    <location>
        <position position="151"/>
    </location>
</feature>
<dbReference type="RefSeq" id="WP_132581538.1">
    <property type="nucleotide sequence ID" value="NZ_SMAJ01000005.1"/>
</dbReference>
<evidence type="ECO:0000313" key="7">
    <source>
        <dbReference type="Proteomes" id="UP000295525"/>
    </source>
</evidence>
<dbReference type="GO" id="GO:0005737">
    <property type="term" value="C:cytoplasm"/>
    <property type="evidence" value="ECO:0007669"/>
    <property type="project" value="UniProtKB-SubCell"/>
</dbReference>
<dbReference type="Pfam" id="PF02545">
    <property type="entry name" value="Maf"/>
    <property type="match status" value="1"/>
</dbReference>
<dbReference type="PANTHER" id="PTHR43213:SF10">
    <property type="entry name" value="7-METHYL-GTP PYROPHOSPHATASE"/>
    <property type="match status" value="1"/>
</dbReference>
<evidence type="ECO:0000256" key="5">
    <source>
        <dbReference type="HAMAP-Rule" id="MF_00528"/>
    </source>
</evidence>
<comment type="caution">
    <text evidence="5">Lacks conserved residue(s) required for the propagation of feature annotation.</text>
</comment>
<dbReference type="PANTHER" id="PTHR43213">
    <property type="entry name" value="BIFUNCTIONAL DTTP/UTP PYROPHOSPHATASE/METHYLTRANSFERASE PROTEIN-RELATED"/>
    <property type="match status" value="1"/>
</dbReference>
<keyword evidence="3 5" id="KW-0378">Hydrolase</keyword>
<comment type="cofactor">
    <cofactor evidence="5">
        <name>a divalent metal cation</name>
        <dbReference type="ChEBI" id="CHEBI:60240"/>
    </cofactor>
</comment>
<dbReference type="InterPro" id="IPR029001">
    <property type="entry name" value="ITPase-like_fam"/>
</dbReference>
<comment type="subcellular location">
    <subcellularLocation>
        <location evidence="1 5">Cytoplasm</location>
    </subcellularLocation>
</comment>
<feature type="site" description="Important for substrate specificity" evidence="5">
    <location>
        <position position="11"/>
    </location>
</feature>
<dbReference type="NCBIfam" id="TIGR00172">
    <property type="entry name" value="maf"/>
    <property type="match status" value="1"/>
</dbReference>
<reference evidence="6 7" key="1">
    <citation type="submission" date="2019-03" db="EMBL/GenBank/DDBJ databases">
        <title>Genomic Encyclopedia of Type Strains, Phase IV (KMG-IV): sequencing the most valuable type-strain genomes for metagenomic binning, comparative biology and taxonomic classification.</title>
        <authorList>
            <person name="Goeker M."/>
        </authorList>
    </citation>
    <scope>NUCLEOTIDE SEQUENCE [LARGE SCALE GENOMIC DNA]</scope>
    <source>
        <strain evidence="6 7">DSM 24591</strain>
    </source>
</reference>
<accession>A0A4R3M6A0</accession>
<dbReference type="EC" id="3.6.1.-" evidence="5"/>
<dbReference type="HAMAP" id="MF_00528">
    <property type="entry name" value="Maf"/>
    <property type="match status" value="1"/>
</dbReference>
<dbReference type="CDD" id="cd00555">
    <property type="entry name" value="Maf"/>
    <property type="match status" value="1"/>
</dbReference>
<keyword evidence="4 5" id="KW-0546">Nucleotide metabolism</keyword>
<dbReference type="EMBL" id="SMAJ01000005">
    <property type="protein sequence ID" value="TCT08496.1"/>
    <property type="molecule type" value="Genomic_DNA"/>
</dbReference>
<evidence type="ECO:0000256" key="2">
    <source>
        <dbReference type="ARBA" id="ARBA00022490"/>
    </source>
</evidence>
<comment type="caution">
    <text evidence="6">The sequence shown here is derived from an EMBL/GenBank/DDBJ whole genome shotgun (WGS) entry which is preliminary data.</text>
</comment>
<evidence type="ECO:0000256" key="4">
    <source>
        <dbReference type="ARBA" id="ARBA00023080"/>
    </source>
</evidence>
<gene>
    <name evidence="6" type="ORF">EDC26_10547</name>
</gene>
<evidence type="ECO:0000256" key="3">
    <source>
        <dbReference type="ARBA" id="ARBA00022801"/>
    </source>
</evidence>
<dbReference type="InterPro" id="IPR003697">
    <property type="entry name" value="Maf-like"/>
</dbReference>
<dbReference type="PIRSF" id="PIRSF006305">
    <property type="entry name" value="Maf"/>
    <property type="match status" value="1"/>
</dbReference>
<dbReference type="Gene3D" id="3.90.950.10">
    <property type="match status" value="1"/>
</dbReference>
<dbReference type="SUPFAM" id="SSF52972">
    <property type="entry name" value="ITPase-like"/>
    <property type="match status" value="1"/>
</dbReference>
<dbReference type="GO" id="GO:0009117">
    <property type="term" value="P:nucleotide metabolic process"/>
    <property type="evidence" value="ECO:0007669"/>
    <property type="project" value="UniProtKB-KW"/>
</dbReference>
<dbReference type="Proteomes" id="UP000295525">
    <property type="component" value="Unassembled WGS sequence"/>
</dbReference>
<protein>
    <recommendedName>
        <fullName evidence="5">7-methyl-GTP pyrophosphatase</fullName>
        <shortName evidence="5">m(7)GTP pyrophosphatase</shortName>
        <ecNumber evidence="5">3.6.1.-</ecNumber>
    </recommendedName>
</protein>
<dbReference type="OrthoDB" id="9813694at2"/>
<organism evidence="6 7">
    <name type="scientific">Paralcaligenes ureilyticus</name>
    <dbReference type="NCBI Taxonomy" id="627131"/>
    <lineage>
        <taxon>Bacteria</taxon>
        <taxon>Pseudomonadati</taxon>
        <taxon>Pseudomonadota</taxon>
        <taxon>Betaproteobacteria</taxon>
        <taxon>Burkholderiales</taxon>
        <taxon>Alcaligenaceae</taxon>
        <taxon>Paralcaligenes</taxon>
    </lineage>
</organism>
<evidence type="ECO:0000313" key="6">
    <source>
        <dbReference type="EMBL" id="TCT08496.1"/>
    </source>
</evidence>
<keyword evidence="7" id="KW-1185">Reference proteome</keyword>
<feature type="site" description="Important for substrate specificity" evidence="5">
    <location>
        <position position="69"/>
    </location>
</feature>
<evidence type="ECO:0000256" key="1">
    <source>
        <dbReference type="ARBA" id="ARBA00004496"/>
    </source>
</evidence>